<keyword evidence="2" id="KW-0732">Signal</keyword>
<feature type="compositionally biased region" description="Acidic residues" evidence="1">
    <location>
        <begin position="88"/>
        <end position="100"/>
    </location>
</feature>
<feature type="compositionally biased region" description="Acidic residues" evidence="1">
    <location>
        <begin position="108"/>
        <end position="120"/>
    </location>
</feature>
<evidence type="ECO:0000256" key="2">
    <source>
        <dbReference type="SAM" id="SignalP"/>
    </source>
</evidence>
<proteinExistence type="predicted"/>
<accession>A0A8H2VT31</accession>
<dbReference type="Proteomes" id="UP000624404">
    <property type="component" value="Unassembled WGS sequence"/>
</dbReference>
<gene>
    <name evidence="3" type="ORF">SCLTRI_LOCUS3615</name>
</gene>
<dbReference type="EMBL" id="CAJHIA010000011">
    <property type="protein sequence ID" value="CAD6443823.1"/>
    <property type="molecule type" value="Genomic_DNA"/>
</dbReference>
<feature type="compositionally biased region" description="Basic and acidic residues" evidence="1">
    <location>
        <begin position="73"/>
        <end position="87"/>
    </location>
</feature>
<evidence type="ECO:0000256" key="1">
    <source>
        <dbReference type="SAM" id="MobiDB-lite"/>
    </source>
</evidence>
<feature type="compositionally biased region" description="Basic and acidic residues" evidence="1">
    <location>
        <begin position="223"/>
        <end position="234"/>
    </location>
</feature>
<feature type="region of interest" description="Disordered" evidence="1">
    <location>
        <begin position="193"/>
        <end position="234"/>
    </location>
</feature>
<reference evidence="3" key="1">
    <citation type="submission" date="2020-10" db="EMBL/GenBank/DDBJ databases">
        <authorList>
            <person name="Kusch S."/>
        </authorList>
    </citation>
    <scope>NUCLEOTIDE SEQUENCE</scope>
    <source>
        <strain evidence="3">SwB9</strain>
    </source>
</reference>
<protein>
    <submittedName>
        <fullName evidence="3">3541f1cf-c08c-49b2-89d9-9a24c4047bc4</fullName>
    </submittedName>
</protein>
<feature type="chain" id="PRO_5034651648" evidence="2">
    <location>
        <begin position="23"/>
        <end position="254"/>
    </location>
</feature>
<keyword evidence="4" id="KW-1185">Reference proteome</keyword>
<feature type="region of interest" description="Disordered" evidence="1">
    <location>
        <begin position="73"/>
        <end position="154"/>
    </location>
</feature>
<sequence length="254" mass="28844">MCNTTHTHYACFCIALVVHSCAYNYPHGRLVCPPPYLKKKHIYVYADCDDCLIAAEERNVNFAKKASRAWMRTGEREMNNGEEREGENGDGNEDEEGESVEEVRLECEEGGDEAGEGEIYDMDRETRYNVTKTRKKHQHSKTNEDKNSDEDAQLSAAQLAGCQFEIEESENSPDENDDMAAAAQLLSALRQELGDTDMIIQSGDVENENEGGGEDEDEDEDGDKDKEYKEYKEHVQTILENLGKLRDERNTHMK</sequence>
<evidence type="ECO:0000313" key="3">
    <source>
        <dbReference type="EMBL" id="CAD6443823.1"/>
    </source>
</evidence>
<comment type="caution">
    <text evidence="3">The sequence shown here is derived from an EMBL/GenBank/DDBJ whole genome shotgun (WGS) entry which is preliminary data.</text>
</comment>
<dbReference type="OrthoDB" id="3555370at2759"/>
<dbReference type="AlphaFoldDB" id="A0A8H2VT31"/>
<organism evidence="3 4">
    <name type="scientific">Sclerotinia trifoliorum</name>
    <dbReference type="NCBI Taxonomy" id="28548"/>
    <lineage>
        <taxon>Eukaryota</taxon>
        <taxon>Fungi</taxon>
        <taxon>Dikarya</taxon>
        <taxon>Ascomycota</taxon>
        <taxon>Pezizomycotina</taxon>
        <taxon>Leotiomycetes</taxon>
        <taxon>Helotiales</taxon>
        <taxon>Sclerotiniaceae</taxon>
        <taxon>Sclerotinia</taxon>
    </lineage>
</organism>
<feature type="signal peptide" evidence="2">
    <location>
        <begin position="1"/>
        <end position="22"/>
    </location>
</feature>
<evidence type="ECO:0000313" key="4">
    <source>
        <dbReference type="Proteomes" id="UP000624404"/>
    </source>
</evidence>
<name>A0A8H2VT31_9HELO</name>
<feature type="compositionally biased region" description="Acidic residues" evidence="1">
    <location>
        <begin position="205"/>
        <end position="222"/>
    </location>
</feature>